<evidence type="ECO:0000313" key="1">
    <source>
        <dbReference type="EMBL" id="GAA0709841.1"/>
    </source>
</evidence>
<comment type="caution">
    <text evidence="1">The sequence shown here is derived from an EMBL/GenBank/DDBJ whole genome shotgun (WGS) entry which is preliminary data.</text>
</comment>
<protein>
    <submittedName>
        <fullName evidence="1">Uncharacterized protein</fullName>
    </submittedName>
</protein>
<name>A0ABN1IDY3_9GAMM</name>
<dbReference type="EMBL" id="BAAAEU010000005">
    <property type="protein sequence ID" value="GAA0709841.1"/>
    <property type="molecule type" value="Genomic_DNA"/>
</dbReference>
<gene>
    <name evidence="1" type="ORF">GCM10009105_10600</name>
</gene>
<dbReference type="Proteomes" id="UP001501523">
    <property type="component" value="Unassembled WGS sequence"/>
</dbReference>
<reference evidence="1 2" key="1">
    <citation type="journal article" date="2019" name="Int. J. Syst. Evol. Microbiol.">
        <title>The Global Catalogue of Microorganisms (GCM) 10K type strain sequencing project: providing services to taxonomists for standard genome sequencing and annotation.</title>
        <authorList>
            <consortium name="The Broad Institute Genomics Platform"/>
            <consortium name="The Broad Institute Genome Sequencing Center for Infectious Disease"/>
            <person name="Wu L."/>
            <person name="Ma J."/>
        </authorList>
    </citation>
    <scope>NUCLEOTIDE SEQUENCE [LARGE SCALE GENOMIC DNA]</scope>
    <source>
        <strain evidence="1 2">JCM 15421</strain>
    </source>
</reference>
<sequence>MSRTIRVMWSNASSGWKNFNWGGVIDQNSVIHIAASEGVVDTGSLFGPLAAISRTRGDAPIYVKNVRPHGDDGGGGGVEFYLQVDWNSPLNVVTDITVVDPAEQGVIVG</sequence>
<evidence type="ECO:0000313" key="2">
    <source>
        <dbReference type="Proteomes" id="UP001501523"/>
    </source>
</evidence>
<accession>A0ABN1IDY3</accession>
<keyword evidence="2" id="KW-1185">Reference proteome</keyword>
<proteinExistence type="predicted"/>
<organism evidence="1 2">
    <name type="scientific">Dokdonella soli</name>
    <dbReference type="NCBI Taxonomy" id="529810"/>
    <lineage>
        <taxon>Bacteria</taxon>
        <taxon>Pseudomonadati</taxon>
        <taxon>Pseudomonadota</taxon>
        <taxon>Gammaproteobacteria</taxon>
        <taxon>Lysobacterales</taxon>
        <taxon>Rhodanobacteraceae</taxon>
        <taxon>Dokdonella</taxon>
    </lineage>
</organism>
<dbReference type="RefSeq" id="WP_343787929.1">
    <property type="nucleotide sequence ID" value="NZ_BAAAEU010000005.1"/>
</dbReference>